<dbReference type="FunFam" id="3.40.50.10860:FF:000004">
    <property type="entry name" value="Quinate/shikimate dehydrogenase"/>
    <property type="match status" value="1"/>
</dbReference>
<comment type="pathway">
    <text evidence="1 8">Metabolic intermediate biosynthesis; chorismate biosynthesis; chorismate from D-erythrose 4-phosphate and phosphoenolpyruvate: step 4/7.</text>
</comment>
<evidence type="ECO:0000256" key="5">
    <source>
        <dbReference type="ARBA" id="ARBA00023002"/>
    </source>
</evidence>
<dbReference type="KEGG" id="bbev:BBEV_1195"/>
<dbReference type="SUPFAM" id="SSF51735">
    <property type="entry name" value="NAD(P)-binding Rossmann-fold domains"/>
    <property type="match status" value="1"/>
</dbReference>
<evidence type="ECO:0000259" key="9">
    <source>
        <dbReference type="Pfam" id="PF01488"/>
    </source>
</evidence>
<evidence type="ECO:0000256" key="1">
    <source>
        <dbReference type="ARBA" id="ARBA00004871"/>
    </source>
</evidence>
<feature type="active site" description="Proton acceptor" evidence="8">
    <location>
        <position position="66"/>
    </location>
</feature>
<keyword evidence="5 8" id="KW-0560">Oxidoreductase</keyword>
<feature type="binding site" evidence="8">
    <location>
        <position position="221"/>
    </location>
    <ligand>
        <name>shikimate</name>
        <dbReference type="ChEBI" id="CHEBI:36208"/>
    </ligand>
</feature>
<dbReference type="UniPathway" id="UPA00053">
    <property type="reaction ID" value="UER00087"/>
</dbReference>
<dbReference type="SUPFAM" id="SSF53223">
    <property type="entry name" value="Aminoacid dehydrogenase-like, N-terminal domain"/>
    <property type="match status" value="1"/>
</dbReference>
<dbReference type="Gene3D" id="3.40.50.720">
    <property type="entry name" value="NAD(P)-binding Rossmann-like Domain"/>
    <property type="match status" value="1"/>
</dbReference>
<dbReference type="Pfam" id="PF01488">
    <property type="entry name" value="Shikimate_DH"/>
    <property type="match status" value="1"/>
</dbReference>
<name>A0A1D7QU68_9BACI</name>
<reference evidence="12 13" key="1">
    <citation type="submission" date="2015-08" db="EMBL/GenBank/DDBJ databases">
        <title>The complete genome sequence of Bacillus beveridgei MLTeJB.</title>
        <authorList>
            <person name="Hanson T.E."/>
            <person name="Mesa C."/>
            <person name="Basesman S.M."/>
            <person name="Oremland R.S."/>
        </authorList>
    </citation>
    <scope>NUCLEOTIDE SEQUENCE [LARGE SCALE GENOMIC DNA]</scope>
    <source>
        <strain evidence="12 13">MLTeJB</strain>
    </source>
</reference>
<evidence type="ECO:0000256" key="3">
    <source>
        <dbReference type="ARBA" id="ARBA00022605"/>
    </source>
</evidence>
<comment type="caution">
    <text evidence="8">Lacks conserved residue(s) required for the propagation of feature annotation.</text>
</comment>
<dbReference type="GO" id="GO:0009073">
    <property type="term" value="P:aromatic amino acid family biosynthetic process"/>
    <property type="evidence" value="ECO:0007669"/>
    <property type="project" value="UniProtKB-KW"/>
</dbReference>
<dbReference type="EC" id="1.1.1.25" evidence="2 8"/>
<evidence type="ECO:0000256" key="4">
    <source>
        <dbReference type="ARBA" id="ARBA00022857"/>
    </source>
</evidence>
<evidence type="ECO:0000259" key="10">
    <source>
        <dbReference type="Pfam" id="PF08501"/>
    </source>
</evidence>
<dbReference type="Proteomes" id="UP000094463">
    <property type="component" value="Chromosome"/>
</dbReference>
<feature type="binding site" evidence="8">
    <location>
        <position position="219"/>
    </location>
    <ligand>
        <name>NADP(+)</name>
        <dbReference type="ChEBI" id="CHEBI:58349"/>
    </ligand>
</feature>
<accession>A0A1D7QU68</accession>
<keyword evidence="4 8" id="KW-0521">NADP</keyword>
<dbReference type="RefSeq" id="WP_069364636.1">
    <property type="nucleotide sequence ID" value="NZ_CP012502.1"/>
</dbReference>
<sequence>MKQLFGVIGDPIEHSLSPVMHEAAFEHVGIAADYHAFHVLPKDLQGALEGVKALGISGLNVTIPHKVNVMRYLDHIDPLAERIGAVNTIVNDDGILTGYNTDGMGYLEGLRPLLDMPLTDMRALIIGAGGAARAVAMTLASKGIKELYIANRTETKAGELAKACKPLTATRSLTLSLAQARLMEFDLVVNTTSVGMAPNVDNLPISLEMLGRHTIITDLIYNPDETRFLKMARQKGAKTQNGLNMFVLQGGLAFEKWTGKSAPRDVMRKAVLEQLGGN</sequence>
<evidence type="ECO:0000313" key="13">
    <source>
        <dbReference type="Proteomes" id="UP000094463"/>
    </source>
</evidence>
<keyword evidence="6 8" id="KW-0057">Aromatic amino acid biosynthesis</keyword>
<protein>
    <recommendedName>
        <fullName evidence="2 8">Shikimate dehydrogenase (NADP(+))</fullName>
        <shortName evidence="8">SDH</shortName>
        <ecNumber evidence="2 8">1.1.1.25</ecNumber>
    </recommendedName>
</protein>
<dbReference type="NCBIfam" id="NF001319">
    <property type="entry name" value="PRK00258.3-3"/>
    <property type="match status" value="1"/>
</dbReference>
<dbReference type="InterPro" id="IPR011342">
    <property type="entry name" value="Shikimate_DH"/>
</dbReference>
<dbReference type="Gene3D" id="3.40.50.10860">
    <property type="entry name" value="Leucine Dehydrogenase, chain A, domain 1"/>
    <property type="match status" value="1"/>
</dbReference>
<evidence type="ECO:0000256" key="2">
    <source>
        <dbReference type="ARBA" id="ARBA00012962"/>
    </source>
</evidence>
<feature type="binding site" evidence="8">
    <location>
        <begin position="15"/>
        <end position="17"/>
    </location>
    <ligand>
        <name>shikimate</name>
        <dbReference type="ChEBI" id="CHEBI:36208"/>
    </ligand>
</feature>
<dbReference type="InterPro" id="IPR013708">
    <property type="entry name" value="Shikimate_DH-bd_N"/>
</dbReference>
<keyword evidence="3 8" id="KW-0028">Amino-acid biosynthesis</keyword>
<comment type="function">
    <text evidence="8">Involved in the biosynthesis of the chorismate, which leads to the biosynthesis of aromatic amino acids. Catalyzes the reversible NADPH linked reduction of 3-dehydroshikimate (DHSA) to yield shikimate (SA).</text>
</comment>
<feature type="domain" description="Shikimate dehydrogenase substrate binding N-terminal" evidence="10">
    <location>
        <begin position="7"/>
        <end position="89"/>
    </location>
</feature>
<comment type="catalytic activity">
    <reaction evidence="7 8">
        <text>shikimate + NADP(+) = 3-dehydroshikimate + NADPH + H(+)</text>
        <dbReference type="Rhea" id="RHEA:17737"/>
        <dbReference type="ChEBI" id="CHEBI:15378"/>
        <dbReference type="ChEBI" id="CHEBI:16630"/>
        <dbReference type="ChEBI" id="CHEBI:36208"/>
        <dbReference type="ChEBI" id="CHEBI:57783"/>
        <dbReference type="ChEBI" id="CHEBI:58349"/>
        <dbReference type="EC" id="1.1.1.25"/>
    </reaction>
</comment>
<dbReference type="NCBIfam" id="NF001314">
    <property type="entry name" value="PRK00258.2-2"/>
    <property type="match status" value="1"/>
</dbReference>
<comment type="similarity">
    <text evidence="8">Belongs to the shikimate dehydrogenase family.</text>
</comment>
<dbReference type="GO" id="GO:0050661">
    <property type="term" value="F:NADP binding"/>
    <property type="evidence" value="ECO:0007669"/>
    <property type="project" value="InterPro"/>
</dbReference>
<dbReference type="OrthoDB" id="9792692at2"/>
<dbReference type="NCBIfam" id="TIGR00507">
    <property type="entry name" value="aroE"/>
    <property type="match status" value="1"/>
</dbReference>
<dbReference type="PANTHER" id="PTHR21089:SF1">
    <property type="entry name" value="BIFUNCTIONAL 3-DEHYDROQUINATE DEHYDRATASE_SHIKIMATE DEHYDROGENASE, CHLOROPLASTIC"/>
    <property type="match status" value="1"/>
</dbReference>
<evidence type="ECO:0000256" key="8">
    <source>
        <dbReference type="HAMAP-Rule" id="MF_00222"/>
    </source>
</evidence>
<dbReference type="GO" id="GO:0004764">
    <property type="term" value="F:shikimate 3-dehydrogenase (NADP+) activity"/>
    <property type="evidence" value="ECO:0007669"/>
    <property type="project" value="UniProtKB-UniRule"/>
</dbReference>
<dbReference type="PATRIC" id="fig|632773.3.peg.1266"/>
<dbReference type="Pfam" id="PF18317">
    <property type="entry name" value="SDH_C"/>
    <property type="match status" value="1"/>
</dbReference>
<feature type="binding site" evidence="8">
    <location>
        <begin position="151"/>
        <end position="156"/>
    </location>
    <ligand>
        <name>NADP(+)</name>
        <dbReference type="ChEBI" id="CHEBI:58349"/>
    </ligand>
</feature>
<evidence type="ECO:0000256" key="7">
    <source>
        <dbReference type="ARBA" id="ARBA00049442"/>
    </source>
</evidence>
<dbReference type="PANTHER" id="PTHR21089">
    <property type="entry name" value="SHIKIMATE DEHYDROGENASE"/>
    <property type="match status" value="1"/>
</dbReference>
<dbReference type="InterPro" id="IPR022893">
    <property type="entry name" value="Shikimate_DH_fam"/>
</dbReference>
<evidence type="ECO:0000313" key="12">
    <source>
        <dbReference type="EMBL" id="AOM82563.1"/>
    </source>
</evidence>
<dbReference type="EMBL" id="CP012502">
    <property type="protein sequence ID" value="AOM82563.1"/>
    <property type="molecule type" value="Genomic_DNA"/>
</dbReference>
<feature type="domain" description="Quinate/shikimate 5-dehydrogenase/glutamyl-tRNA reductase" evidence="9">
    <location>
        <begin position="118"/>
        <end position="193"/>
    </location>
</feature>
<organism evidence="12 13">
    <name type="scientific">Salisediminibacterium beveridgei</name>
    <dbReference type="NCBI Taxonomy" id="632773"/>
    <lineage>
        <taxon>Bacteria</taxon>
        <taxon>Bacillati</taxon>
        <taxon>Bacillota</taxon>
        <taxon>Bacilli</taxon>
        <taxon>Bacillales</taxon>
        <taxon>Bacillaceae</taxon>
        <taxon>Salisediminibacterium</taxon>
    </lineage>
</organism>
<dbReference type="InterPro" id="IPR036291">
    <property type="entry name" value="NAD(P)-bd_dom_sf"/>
</dbReference>
<evidence type="ECO:0000259" key="11">
    <source>
        <dbReference type="Pfam" id="PF18317"/>
    </source>
</evidence>
<gene>
    <name evidence="8 12" type="primary">aroE</name>
    <name evidence="12" type="ORF">BBEV_1195</name>
</gene>
<dbReference type="InterPro" id="IPR006151">
    <property type="entry name" value="Shikm_DH/Glu-tRNA_Rdtase"/>
</dbReference>
<dbReference type="GO" id="GO:0009423">
    <property type="term" value="P:chorismate biosynthetic process"/>
    <property type="evidence" value="ECO:0007669"/>
    <property type="project" value="UniProtKB-UniRule"/>
</dbReference>
<comment type="subunit">
    <text evidence="8">Homodimer.</text>
</comment>
<dbReference type="AlphaFoldDB" id="A0A1D7QU68"/>
<dbReference type="InterPro" id="IPR046346">
    <property type="entry name" value="Aminoacid_DH-like_N_sf"/>
</dbReference>
<dbReference type="GO" id="GO:0005829">
    <property type="term" value="C:cytosol"/>
    <property type="evidence" value="ECO:0007669"/>
    <property type="project" value="TreeGrafter"/>
</dbReference>
<dbReference type="STRING" id="632773.BBEV_1195"/>
<dbReference type="GO" id="GO:0019632">
    <property type="term" value="P:shikimate metabolic process"/>
    <property type="evidence" value="ECO:0007669"/>
    <property type="project" value="InterPro"/>
</dbReference>
<dbReference type="HAMAP" id="MF_00222">
    <property type="entry name" value="Shikimate_DH_AroE"/>
    <property type="match status" value="1"/>
</dbReference>
<dbReference type="CDD" id="cd01065">
    <property type="entry name" value="NAD_bind_Shikimate_DH"/>
    <property type="match status" value="1"/>
</dbReference>
<keyword evidence="13" id="KW-1185">Reference proteome</keyword>
<feature type="binding site" evidence="8">
    <location>
        <position position="62"/>
    </location>
    <ligand>
        <name>shikimate</name>
        <dbReference type="ChEBI" id="CHEBI:36208"/>
    </ligand>
</feature>
<proteinExistence type="inferred from homology"/>
<feature type="binding site" evidence="8">
    <location>
        <position position="87"/>
    </location>
    <ligand>
        <name>shikimate</name>
        <dbReference type="ChEBI" id="CHEBI:36208"/>
    </ligand>
</feature>
<feature type="domain" description="SDH C-terminal" evidence="11">
    <location>
        <begin position="242"/>
        <end position="272"/>
    </location>
</feature>
<feature type="binding site" evidence="8">
    <location>
        <begin position="127"/>
        <end position="131"/>
    </location>
    <ligand>
        <name>NADP(+)</name>
        <dbReference type="ChEBI" id="CHEBI:58349"/>
    </ligand>
</feature>
<feature type="binding site" evidence="8">
    <location>
        <position position="249"/>
    </location>
    <ligand>
        <name>shikimate</name>
        <dbReference type="ChEBI" id="CHEBI:36208"/>
    </ligand>
</feature>
<dbReference type="InterPro" id="IPR041121">
    <property type="entry name" value="SDH_C"/>
</dbReference>
<evidence type="ECO:0000256" key="6">
    <source>
        <dbReference type="ARBA" id="ARBA00023141"/>
    </source>
</evidence>
<dbReference type="Pfam" id="PF08501">
    <property type="entry name" value="Shikimate_dh_N"/>
    <property type="match status" value="1"/>
</dbReference>
<dbReference type="GO" id="GO:0008652">
    <property type="term" value="P:amino acid biosynthetic process"/>
    <property type="evidence" value="ECO:0007669"/>
    <property type="project" value="UniProtKB-KW"/>
</dbReference>
<feature type="binding site" evidence="8">
    <location>
        <position position="102"/>
    </location>
    <ligand>
        <name>shikimate</name>
        <dbReference type="ChEBI" id="CHEBI:36208"/>
    </ligand>
</feature>
<feature type="binding site" evidence="8">
    <location>
        <position position="242"/>
    </location>
    <ligand>
        <name>NADP(+)</name>
        <dbReference type="ChEBI" id="CHEBI:58349"/>
    </ligand>
</feature>